<accession>A0A1M5KNA8</accession>
<evidence type="ECO:0000313" key="2">
    <source>
        <dbReference type="EMBL" id="SHG54248.1"/>
    </source>
</evidence>
<organism evidence="2 3">
    <name type="scientific">Flagellimonas flava</name>
    <dbReference type="NCBI Taxonomy" id="570519"/>
    <lineage>
        <taxon>Bacteria</taxon>
        <taxon>Pseudomonadati</taxon>
        <taxon>Bacteroidota</taxon>
        <taxon>Flavobacteriia</taxon>
        <taxon>Flavobacteriales</taxon>
        <taxon>Flavobacteriaceae</taxon>
        <taxon>Flagellimonas</taxon>
    </lineage>
</organism>
<dbReference type="AlphaFoldDB" id="A0A1M5KNA8"/>
<dbReference type="STRING" id="570519.SAMN04488116_1684"/>
<keyword evidence="3" id="KW-1185">Reference proteome</keyword>
<reference evidence="3" key="1">
    <citation type="submission" date="2016-11" db="EMBL/GenBank/DDBJ databases">
        <authorList>
            <person name="Varghese N."/>
            <person name="Submissions S."/>
        </authorList>
    </citation>
    <scope>NUCLEOTIDE SEQUENCE [LARGE SCALE GENOMIC DNA]</scope>
    <source>
        <strain evidence="3">DSM 22638</strain>
    </source>
</reference>
<dbReference type="EMBL" id="FQWL01000002">
    <property type="protein sequence ID" value="SHG54248.1"/>
    <property type="molecule type" value="Genomic_DNA"/>
</dbReference>
<evidence type="ECO:0000256" key="1">
    <source>
        <dbReference type="SAM" id="Phobius"/>
    </source>
</evidence>
<keyword evidence="1" id="KW-0812">Transmembrane</keyword>
<feature type="transmembrane region" description="Helical" evidence="1">
    <location>
        <begin position="71"/>
        <end position="90"/>
    </location>
</feature>
<dbReference type="OrthoDB" id="1451343at2"/>
<protein>
    <submittedName>
        <fullName evidence="2">Uncharacterized protein</fullName>
    </submittedName>
</protein>
<evidence type="ECO:0000313" key="3">
    <source>
        <dbReference type="Proteomes" id="UP000184532"/>
    </source>
</evidence>
<keyword evidence="1" id="KW-1133">Transmembrane helix</keyword>
<keyword evidence="1" id="KW-0472">Membrane</keyword>
<dbReference type="Proteomes" id="UP000184532">
    <property type="component" value="Unassembled WGS sequence"/>
</dbReference>
<name>A0A1M5KNA8_9FLAO</name>
<sequence length="93" mass="11092">MGSASQPMLVIKANRALLRKRRSYSEIRDAYNGYTDDLKLHFKELTPFEQKKIRDKIIAQARRDKMLEIRAYFISLVILCVLFFGIYYFFFLS</sequence>
<gene>
    <name evidence="2" type="ORF">SAMN04488116_1684</name>
</gene>
<dbReference type="RefSeq" id="WP_073178285.1">
    <property type="nucleotide sequence ID" value="NZ_FQWL01000002.1"/>
</dbReference>
<proteinExistence type="predicted"/>